<dbReference type="EMBL" id="SRXT01000005">
    <property type="protein sequence ID" value="TGX52674.1"/>
    <property type="molecule type" value="Genomic_DNA"/>
</dbReference>
<dbReference type="GO" id="GO:0008961">
    <property type="term" value="F:phosphatidylglycerol-prolipoprotein diacylglyceryl transferase activity"/>
    <property type="evidence" value="ECO:0007669"/>
    <property type="project" value="UniProtKB-UniRule"/>
</dbReference>
<gene>
    <name evidence="7" type="primary">lgt</name>
    <name evidence="8" type="ORF">E5A73_13585</name>
</gene>
<keyword evidence="9" id="KW-1185">Reference proteome</keyword>
<dbReference type="GO" id="GO:0005886">
    <property type="term" value="C:plasma membrane"/>
    <property type="evidence" value="ECO:0007669"/>
    <property type="project" value="UniProtKB-SubCell"/>
</dbReference>
<dbReference type="PANTHER" id="PTHR30589">
    <property type="entry name" value="PROLIPOPROTEIN DIACYLGLYCERYL TRANSFERASE"/>
    <property type="match status" value="1"/>
</dbReference>
<evidence type="ECO:0000313" key="8">
    <source>
        <dbReference type="EMBL" id="TGX52674.1"/>
    </source>
</evidence>
<feature type="transmembrane region" description="Helical" evidence="7">
    <location>
        <begin position="268"/>
        <end position="285"/>
    </location>
</feature>
<sequence>MRALVSRAIVPLYRAASPCASHCGLGFAARLLYRGAIDRLPGNDKTVLLHLLAAAGDHIQFKDLGLSPVAVNLGFFQIKWYSLAYIAGILLGWWYLLKLLAQPGAPMARRHADDLVFYATLGIILGGRLGYVLFYAPNMIVETPLQVIRLWDGGMSFHGGVIGTTVAIILLARRHGLNWLRIHDYVACVAPGGLFFGRLANFVNGELWGKPADLPWAVVFRNTVQTGLPEPARHPSQLYEAGLEGILLFVVLWFFFWRTDSRYQPGKLVGIFVLGYGLCRFFVEFFREPDAQLVWLVDATGLHMGQWLCIPMIAGGIYLIATAKGRRQRVESIAGSESVA</sequence>
<feature type="transmembrane region" description="Helical" evidence="7">
    <location>
        <begin position="238"/>
        <end position="256"/>
    </location>
</feature>
<dbReference type="HAMAP" id="MF_01147">
    <property type="entry name" value="Lgt"/>
    <property type="match status" value="1"/>
</dbReference>
<feature type="transmembrane region" description="Helical" evidence="7">
    <location>
        <begin position="305"/>
        <end position="323"/>
    </location>
</feature>
<dbReference type="OrthoDB" id="871140at2"/>
<feature type="transmembrane region" description="Helical" evidence="7">
    <location>
        <begin position="116"/>
        <end position="135"/>
    </location>
</feature>
<feature type="transmembrane region" description="Helical" evidence="7">
    <location>
        <begin position="78"/>
        <end position="96"/>
    </location>
</feature>
<protein>
    <recommendedName>
        <fullName evidence="7">Phosphatidylglycerol--prolipoprotein diacylglyceryl transferase</fullName>
        <ecNumber evidence="7">2.5.1.145</ecNumber>
    </recommendedName>
</protein>
<feature type="transmembrane region" description="Helical" evidence="7">
    <location>
        <begin position="155"/>
        <end position="172"/>
    </location>
</feature>
<comment type="similarity">
    <text evidence="1 7">Belongs to the Lgt family.</text>
</comment>
<dbReference type="EC" id="2.5.1.145" evidence="7"/>
<dbReference type="Pfam" id="PF01790">
    <property type="entry name" value="LGT"/>
    <property type="match status" value="1"/>
</dbReference>
<evidence type="ECO:0000256" key="1">
    <source>
        <dbReference type="ARBA" id="ARBA00007150"/>
    </source>
</evidence>
<keyword evidence="6 7" id="KW-0472">Membrane</keyword>
<feature type="transmembrane region" description="Helical" evidence="7">
    <location>
        <begin position="184"/>
        <end position="203"/>
    </location>
</feature>
<evidence type="ECO:0000256" key="6">
    <source>
        <dbReference type="ARBA" id="ARBA00023136"/>
    </source>
</evidence>
<dbReference type="PANTHER" id="PTHR30589:SF0">
    <property type="entry name" value="PHOSPHATIDYLGLYCEROL--PROLIPOPROTEIN DIACYLGLYCERYL TRANSFERASE"/>
    <property type="match status" value="1"/>
</dbReference>
<evidence type="ECO:0000256" key="3">
    <source>
        <dbReference type="ARBA" id="ARBA00022679"/>
    </source>
</evidence>
<dbReference type="AlphaFoldDB" id="A0A4S1X8X7"/>
<evidence type="ECO:0000256" key="4">
    <source>
        <dbReference type="ARBA" id="ARBA00022692"/>
    </source>
</evidence>
<evidence type="ECO:0000256" key="2">
    <source>
        <dbReference type="ARBA" id="ARBA00022475"/>
    </source>
</evidence>
<evidence type="ECO:0000313" key="9">
    <source>
        <dbReference type="Proteomes" id="UP000306147"/>
    </source>
</evidence>
<dbReference type="GO" id="GO:0042158">
    <property type="term" value="P:lipoprotein biosynthetic process"/>
    <property type="evidence" value="ECO:0007669"/>
    <property type="project" value="UniProtKB-UniRule"/>
</dbReference>
<organism evidence="8 9">
    <name type="scientific">Sphingomonas gei</name>
    <dbReference type="NCBI Taxonomy" id="1395960"/>
    <lineage>
        <taxon>Bacteria</taxon>
        <taxon>Pseudomonadati</taxon>
        <taxon>Pseudomonadota</taxon>
        <taxon>Alphaproteobacteria</taxon>
        <taxon>Sphingomonadales</taxon>
        <taxon>Sphingomonadaceae</taxon>
        <taxon>Sphingomonas</taxon>
    </lineage>
</organism>
<keyword evidence="8" id="KW-0449">Lipoprotein</keyword>
<dbReference type="Proteomes" id="UP000306147">
    <property type="component" value="Unassembled WGS sequence"/>
</dbReference>
<keyword evidence="2 7" id="KW-1003">Cell membrane</keyword>
<dbReference type="UniPathway" id="UPA00664"/>
<name>A0A4S1X8X7_9SPHN</name>
<proteinExistence type="inferred from homology"/>
<comment type="function">
    <text evidence="7">Catalyzes the transfer of the diacylglyceryl group from phosphatidylglycerol to the sulfhydryl group of the N-terminal cysteine of a prolipoprotein, the first step in the formation of mature lipoproteins.</text>
</comment>
<accession>A0A4S1X8X7</accession>
<keyword evidence="5 7" id="KW-1133">Transmembrane helix</keyword>
<evidence type="ECO:0000256" key="5">
    <source>
        <dbReference type="ARBA" id="ARBA00022989"/>
    </source>
</evidence>
<comment type="caution">
    <text evidence="8">The sequence shown here is derived from an EMBL/GenBank/DDBJ whole genome shotgun (WGS) entry which is preliminary data.</text>
</comment>
<evidence type="ECO:0000256" key="7">
    <source>
        <dbReference type="HAMAP-Rule" id="MF_01147"/>
    </source>
</evidence>
<comment type="subcellular location">
    <subcellularLocation>
        <location evidence="7">Cell membrane</location>
        <topology evidence="7">Multi-pass membrane protein</topology>
    </subcellularLocation>
</comment>
<comment type="pathway">
    <text evidence="7">Protein modification; lipoprotein biosynthesis (diacylglyceryl transfer).</text>
</comment>
<reference evidence="8 9" key="1">
    <citation type="submission" date="2019-04" db="EMBL/GenBank/DDBJ databases">
        <title>Sphingomonas psychrotolerans sp. nov., isolated from soil in the Tianshan Mountains, Xinjiang, China.</title>
        <authorList>
            <person name="Luo Y."/>
            <person name="Sheng H."/>
        </authorList>
    </citation>
    <scope>NUCLEOTIDE SEQUENCE [LARGE SCALE GENOMIC DNA]</scope>
    <source>
        <strain evidence="8 9">ZFGT-11</strain>
    </source>
</reference>
<keyword evidence="3 7" id="KW-0808">Transferase</keyword>
<feature type="binding site" evidence="7">
    <location>
        <position position="198"/>
    </location>
    <ligand>
        <name>a 1,2-diacyl-sn-glycero-3-phospho-(1'-sn-glycerol)</name>
        <dbReference type="ChEBI" id="CHEBI:64716"/>
    </ligand>
</feature>
<dbReference type="PROSITE" id="PS01311">
    <property type="entry name" value="LGT"/>
    <property type="match status" value="1"/>
</dbReference>
<keyword evidence="4 7" id="KW-0812">Transmembrane</keyword>
<comment type="catalytic activity">
    <reaction evidence="7">
        <text>L-cysteinyl-[prolipoprotein] + a 1,2-diacyl-sn-glycero-3-phospho-(1'-sn-glycerol) = an S-1,2-diacyl-sn-glyceryl-L-cysteinyl-[prolipoprotein] + sn-glycerol 1-phosphate + H(+)</text>
        <dbReference type="Rhea" id="RHEA:56712"/>
        <dbReference type="Rhea" id="RHEA-COMP:14679"/>
        <dbReference type="Rhea" id="RHEA-COMP:14680"/>
        <dbReference type="ChEBI" id="CHEBI:15378"/>
        <dbReference type="ChEBI" id="CHEBI:29950"/>
        <dbReference type="ChEBI" id="CHEBI:57685"/>
        <dbReference type="ChEBI" id="CHEBI:64716"/>
        <dbReference type="ChEBI" id="CHEBI:140658"/>
        <dbReference type="EC" id="2.5.1.145"/>
    </reaction>
</comment>
<dbReference type="InterPro" id="IPR001640">
    <property type="entry name" value="Lgt"/>
</dbReference>
<dbReference type="NCBIfam" id="TIGR00544">
    <property type="entry name" value="lgt"/>
    <property type="match status" value="1"/>
</dbReference>